<sequence>MVDLLVTCLQMTEPPRGEPVHPPDPETSMTRDVPGAEACLLLYRAIGDDVQWDHRLHMSHGALVRFLDAASTHVYVLRRNDEAVGLCEFEGVGPPDVELVHFGIVPALQRRGLGRYLLDRALRAIWSYGPRRIWLHTDTNDHRNALATYMRADFRIYQRQVETFPD</sequence>
<dbReference type="Proteomes" id="UP000540556">
    <property type="component" value="Unassembled WGS sequence"/>
</dbReference>
<comment type="caution">
    <text evidence="2">The sequence shown here is derived from an EMBL/GenBank/DDBJ whole genome shotgun (WGS) entry which is preliminary data.</text>
</comment>
<organism evidence="2 3">
    <name type="scientific">Gluconacetobacter takamatsuzukensis</name>
    <dbReference type="NCBI Taxonomy" id="1286190"/>
    <lineage>
        <taxon>Bacteria</taxon>
        <taxon>Pseudomonadati</taxon>
        <taxon>Pseudomonadota</taxon>
        <taxon>Alphaproteobacteria</taxon>
        <taxon>Acetobacterales</taxon>
        <taxon>Acetobacteraceae</taxon>
        <taxon>Gluconacetobacter</taxon>
    </lineage>
</organism>
<evidence type="ECO:0000313" key="2">
    <source>
        <dbReference type="EMBL" id="MBB2205502.1"/>
    </source>
</evidence>
<dbReference type="GO" id="GO:0016747">
    <property type="term" value="F:acyltransferase activity, transferring groups other than amino-acyl groups"/>
    <property type="evidence" value="ECO:0007669"/>
    <property type="project" value="InterPro"/>
</dbReference>
<evidence type="ECO:0000259" key="1">
    <source>
        <dbReference type="PROSITE" id="PS51186"/>
    </source>
</evidence>
<protein>
    <submittedName>
        <fullName evidence="2">GNAT family N-acetyltransferase</fullName>
    </submittedName>
</protein>
<dbReference type="SUPFAM" id="SSF55729">
    <property type="entry name" value="Acyl-CoA N-acyltransferases (Nat)"/>
    <property type="match status" value="1"/>
</dbReference>
<dbReference type="EMBL" id="JABEQK010000007">
    <property type="protein sequence ID" value="MBB2205502.1"/>
    <property type="molecule type" value="Genomic_DNA"/>
</dbReference>
<evidence type="ECO:0000313" key="3">
    <source>
        <dbReference type="Proteomes" id="UP000540556"/>
    </source>
</evidence>
<reference evidence="2 3" key="1">
    <citation type="submission" date="2020-04" db="EMBL/GenBank/DDBJ databases">
        <title>Description of novel Gluconacetobacter.</title>
        <authorList>
            <person name="Sombolestani A."/>
        </authorList>
    </citation>
    <scope>NUCLEOTIDE SEQUENCE [LARGE SCALE GENOMIC DNA]</scope>
    <source>
        <strain evidence="2 3">LMG 27800</strain>
    </source>
</reference>
<dbReference type="Pfam" id="PF00583">
    <property type="entry name" value="Acetyltransf_1"/>
    <property type="match status" value="1"/>
</dbReference>
<gene>
    <name evidence="2" type="ORF">HLH27_10795</name>
</gene>
<accession>A0A7W4KEM5</accession>
<feature type="domain" description="N-acetyltransferase" evidence="1">
    <location>
        <begin position="28"/>
        <end position="166"/>
    </location>
</feature>
<dbReference type="InterPro" id="IPR000182">
    <property type="entry name" value="GNAT_dom"/>
</dbReference>
<dbReference type="CDD" id="cd04301">
    <property type="entry name" value="NAT_SF"/>
    <property type="match status" value="1"/>
</dbReference>
<proteinExistence type="predicted"/>
<name>A0A7W4KEM5_9PROT</name>
<dbReference type="PROSITE" id="PS51186">
    <property type="entry name" value="GNAT"/>
    <property type="match status" value="1"/>
</dbReference>
<dbReference type="InterPro" id="IPR016181">
    <property type="entry name" value="Acyl_CoA_acyltransferase"/>
</dbReference>
<keyword evidence="3" id="KW-1185">Reference proteome</keyword>
<dbReference type="Gene3D" id="3.40.630.30">
    <property type="match status" value="1"/>
</dbReference>
<dbReference type="AlphaFoldDB" id="A0A7W4KEM5"/>
<keyword evidence="2" id="KW-0808">Transferase</keyword>